<evidence type="ECO:0000259" key="4">
    <source>
        <dbReference type="PROSITE" id="PS50893"/>
    </source>
</evidence>
<dbReference type="Pfam" id="PF00005">
    <property type="entry name" value="ABC_tran"/>
    <property type="match status" value="1"/>
</dbReference>
<keyword evidence="1" id="KW-0813">Transport</keyword>
<dbReference type="Proteomes" id="UP000464495">
    <property type="component" value="Chromosome"/>
</dbReference>
<evidence type="ECO:0000313" key="6">
    <source>
        <dbReference type="Proteomes" id="UP000464495"/>
    </source>
</evidence>
<keyword evidence="3 5" id="KW-0067">ATP-binding</keyword>
<dbReference type="InterPro" id="IPR008995">
    <property type="entry name" value="Mo/tungstate-bd_C_term_dom"/>
</dbReference>
<dbReference type="GO" id="GO:0043190">
    <property type="term" value="C:ATP-binding cassette (ABC) transporter complex"/>
    <property type="evidence" value="ECO:0007669"/>
    <property type="project" value="InterPro"/>
</dbReference>
<feature type="domain" description="ABC transporter" evidence="4">
    <location>
        <begin position="12"/>
        <end position="242"/>
    </location>
</feature>
<keyword evidence="6" id="KW-1185">Reference proteome</keyword>
<dbReference type="GO" id="GO:0022857">
    <property type="term" value="F:transmembrane transporter activity"/>
    <property type="evidence" value="ECO:0007669"/>
    <property type="project" value="InterPro"/>
</dbReference>
<gene>
    <name evidence="5" type="ORF">GO499_03820</name>
</gene>
<dbReference type="PROSITE" id="PS50893">
    <property type="entry name" value="ABC_TRANSPORTER_2"/>
    <property type="match status" value="1"/>
</dbReference>
<accession>A0A6P1SYD9</accession>
<dbReference type="PANTHER" id="PTHR42781:SF4">
    <property type="entry name" value="SPERMIDINE_PUTRESCINE IMPORT ATP-BINDING PROTEIN POTA"/>
    <property type="match status" value="1"/>
</dbReference>
<evidence type="ECO:0000256" key="1">
    <source>
        <dbReference type="ARBA" id="ARBA00022448"/>
    </source>
</evidence>
<dbReference type="FunFam" id="3.40.50.300:FF:000133">
    <property type="entry name" value="Spermidine/putrescine import ATP-binding protein PotA"/>
    <property type="match status" value="1"/>
</dbReference>
<dbReference type="AlphaFoldDB" id="A0A6P1SYD9"/>
<dbReference type="KEGG" id="amaq:GO499_03820"/>
<dbReference type="SUPFAM" id="SSF50331">
    <property type="entry name" value="MOP-like"/>
    <property type="match status" value="1"/>
</dbReference>
<dbReference type="SMART" id="SM00382">
    <property type="entry name" value="AAA"/>
    <property type="match status" value="1"/>
</dbReference>
<evidence type="ECO:0000256" key="3">
    <source>
        <dbReference type="ARBA" id="ARBA00022840"/>
    </source>
</evidence>
<dbReference type="Gene3D" id="2.40.50.100">
    <property type="match status" value="1"/>
</dbReference>
<dbReference type="GO" id="GO:0016887">
    <property type="term" value="F:ATP hydrolysis activity"/>
    <property type="evidence" value="ECO:0007669"/>
    <property type="project" value="InterPro"/>
</dbReference>
<dbReference type="Pfam" id="PF08402">
    <property type="entry name" value="TOBE_2"/>
    <property type="match status" value="1"/>
</dbReference>
<dbReference type="InterPro" id="IPR003439">
    <property type="entry name" value="ABC_transporter-like_ATP-bd"/>
</dbReference>
<protein>
    <submittedName>
        <fullName evidence="5">ATP-binding cassette domain-containing protein</fullName>
    </submittedName>
</protein>
<dbReference type="PROSITE" id="PS00211">
    <property type="entry name" value="ABC_TRANSPORTER_1"/>
    <property type="match status" value="1"/>
</dbReference>
<reference evidence="5 6" key="1">
    <citation type="submission" date="2019-12" db="EMBL/GenBank/DDBJ databases">
        <title>Complete genome sequence of Algicella marina strain 9Alg 56(T) isolated from the red alga Tichocarpus crinitus.</title>
        <authorList>
            <person name="Kim S.-G."/>
            <person name="Nedashkovskaya O.I."/>
        </authorList>
    </citation>
    <scope>NUCLEOTIDE SEQUENCE [LARGE SCALE GENOMIC DNA]</scope>
    <source>
        <strain evidence="5 6">9Alg 56</strain>
    </source>
</reference>
<evidence type="ECO:0000313" key="5">
    <source>
        <dbReference type="EMBL" id="QHQ34373.1"/>
    </source>
</evidence>
<keyword evidence="2" id="KW-0547">Nucleotide-binding</keyword>
<sequence>MTNATTPTARYLDAVGLSKSYHGTRVIDGLDFSVARGELVSLLGPSGCGKTTLLRLIAGLVSSDDGNISIGTRNVTRTPAHKRNVSVVFQNYALFPHLKVAENVAFGLRARKVDKATIPDRVAEALHLVRMTEFADRPVAALSGGQQQRVAVARALVVQPDLLLLDEPFSALDRKLRETMQVELKTLLRDRGITAIFVTHDQEEALAVSHRIAVMNEGRIEQFTAPAELYARPATPFALDFVGLSTRIHATARGNSAETAYGTLPLPDPIPDGTPLLIGVRPENITLGDAPITLSAEVADVMILGSKTHVHCRSEGDDRLLCELPGTVSGITPGQKLTLGWAPENTLVYEVPA</sequence>
<dbReference type="InterPro" id="IPR017871">
    <property type="entry name" value="ABC_transporter-like_CS"/>
</dbReference>
<name>A0A6P1SYD9_9RHOB</name>
<organism evidence="5 6">
    <name type="scientific">Algicella marina</name>
    <dbReference type="NCBI Taxonomy" id="2683284"/>
    <lineage>
        <taxon>Bacteria</taxon>
        <taxon>Pseudomonadati</taxon>
        <taxon>Pseudomonadota</taxon>
        <taxon>Alphaproteobacteria</taxon>
        <taxon>Rhodobacterales</taxon>
        <taxon>Paracoccaceae</taxon>
        <taxon>Algicella</taxon>
    </lineage>
</organism>
<dbReference type="InterPro" id="IPR013611">
    <property type="entry name" value="Transp-assoc_OB_typ2"/>
</dbReference>
<dbReference type="InterPro" id="IPR003593">
    <property type="entry name" value="AAA+_ATPase"/>
</dbReference>
<dbReference type="InterPro" id="IPR050093">
    <property type="entry name" value="ABC_SmlMolc_Importer"/>
</dbReference>
<proteinExistence type="predicted"/>
<dbReference type="Gene3D" id="2.40.50.140">
    <property type="entry name" value="Nucleic acid-binding proteins"/>
    <property type="match status" value="1"/>
</dbReference>
<dbReference type="GO" id="GO:0005524">
    <property type="term" value="F:ATP binding"/>
    <property type="evidence" value="ECO:0007669"/>
    <property type="project" value="UniProtKB-KW"/>
</dbReference>
<dbReference type="EMBL" id="CP046620">
    <property type="protein sequence ID" value="QHQ34373.1"/>
    <property type="molecule type" value="Genomic_DNA"/>
</dbReference>
<dbReference type="Gene3D" id="3.40.50.300">
    <property type="entry name" value="P-loop containing nucleotide triphosphate hydrolases"/>
    <property type="match status" value="1"/>
</dbReference>
<dbReference type="InterPro" id="IPR012340">
    <property type="entry name" value="NA-bd_OB-fold"/>
</dbReference>
<dbReference type="PANTHER" id="PTHR42781">
    <property type="entry name" value="SPERMIDINE/PUTRESCINE IMPORT ATP-BINDING PROTEIN POTA"/>
    <property type="match status" value="1"/>
</dbReference>
<dbReference type="InterPro" id="IPR027417">
    <property type="entry name" value="P-loop_NTPase"/>
</dbReference>
<dbReference type="RefSeq" id="WP_161860944.1">
    <property type="nucleotide sequence ID" value="NZ_CP046620.1"/>
</dbReference>
<dbReference type="GO" id="GO:0015847">
    <property type="term" value="P:putrescine transport"/>
    <property type="evidence" value="ECO:0007669"/>
    <property type="project" value="UniProtKB-ARBA"/>
</dbReference>
<dbReference type="SUPFAM" id="SSF52540">
    <property type="entry name" value="P-loop containing nucleoside triphosphate hydrolases"/>
    <property type="match status" value="1"/>
</dbReference>
<evidence type="ECO:0000256" key="2">
    <source>
        <dbReference type="ARBA" id="ARBA00022741"/>
    </source>
</evidence>